<dbReference type="EMBL" id="JACAZH010000004">
    <property type="protein sequence ID" value="KAF7371452.1"/>
    <property type="molecule type" value="Genomic_DNA"/>
</dbReference>
<sequence length="208" mass="22692">MLYPPELANSGFCDFVLATECALDCRDTMSLVSGSWVVLTDLHLALATYPAYLKLAGSSWNLRPRFPGAGWMGHAQIEALGLGCAPPALQLRTHRFVRLFASAARPPVPGFGIPSFSSTGRFFSNPRFSQMQIARDPSPTRPPLSTHALALDARRTADSTHFPEYVQDARYLLCTSCHPDESRPVPVAAQSPVKPRGAFRCLRLAHAA</sequence>
<dbReference type="Proteomes" id="UP000623467">
    <property type="component" value="Unassembled WGS sequence"/>
</dbReference>
<reference evidence="1" key="1">
    <citation type="submission" date="2020-05" db="EMBL/GenBank/DDBJ databases">
        <title>Mycena genomes resolve the evolution of fungal bioluminescence.</title>
        <authorList>
            <person name="Tsai I.J."/>
        </authorList>
    </citation>
    <scope>NUCLEOTIDE SEQUENCE</scope>
    <source>
        <strain evidence="1">160909Yilan</strain>
    </source>
</reference>
<evidence type="ECO:0000313" key="1">
    <source>
        <dbReference type="EMBL" id="KAF7371452.1"/>
    </source>
</evidence>
<dbReference type="AlphaFoldDB" id="A0A8H6Z655"/>
<name>A0A8H6Z655_9AGAR</name>
<proteinExistence type="predicted"/>
<comment type="caution">
    <text evidence="1">The sequence shown here is derived from an EMBL/GenBank/DDBJ whole genome shotgun (WGS) entry which is preliminary data.</text>
</comment>
<accession>A0A8H6Z655</accession>
<gene>
    <name evidence="1" type="ORF">MSAN_00782200</name>
</gene>
<organism evidence="1 2">
    <name type="scientific">Mycena sanguinolenta</name>
    <dbReference type="NCBI Taxonomy" id="230812"/>
    <lineage>
        <taxon>Eukaryota</taxon>
        <taxon>Fungi</taxon>
        <taxon>Dikarya</taxon>
        <taxon>Basidiomycota</taxon>
        <taxon>Agaricomycotina</taxon>
        <taxon>Agaricomycetes</taxon>
        <taxon>Agaricomycetidae</taxon>
        <taxon>Agaricales</taxon>
        <taxon>Marasmiineae</taxon>
        <taxon>Mycenaceae</taxon>
        <taxon>Mycena</taxon>
    </lineage>
</organism>
<evidence type="ECO:0000313" key="2">
    <source>
        <dbReference type="Proteomes" id="UP000623467"/>
    </source>
</evidence>
<keyword evidence="2" id="KW-1185">Reference proteome</keyword>
<protein>
    <submittedName>
        <fullName evidence="1">Uncharacterized protein</fullName>
    </submittedName>
</protein>